<dbReference type="AlphaFoldDB" id="A0A437C6B9"/>
<reference evidence="2 3" key="1">
    <citation type="submission" date="2018-11" db="EMBL/GenBank/DDBJ databases">
        <authorList>
            <person name="Lopez-Roques C."/>
            <person name="Donnadieu C."/>
            <person name="Bouchez O."/>
            <person name="Klopp C."/>
            <person name="Cabau C."/>
            <person name="Zahm M."/>
        </authorList>
    </citation>
    <scope>NUCLEOTIDE SEQUENCE [LARGE SCALE GENOMIC DNA]</scope>
    <source>
        <strain evidence="2">RS831</strain>
        <tissue evidence="2">Whole body</tissue>
    </source>
</reference>
<evidence type="ECO:0000256" key="1">
    <source>
        <dbReference type="SAM" id="MobiDB-lite"/>
    </source>
</evidence>
<accession>A0A437C6B9</accession>
<protein>
    <recommendedName>
        <fullName evidence="4">NTF2 domain-containing protein</fullName>
    </recommendedName>
</protein>
<dbReference type="PANTHER" id="PTHR21084">
    <property type="entry name" value="DENSE INCISORS"/>
    <property type="match status" value="1"/>
</dbReference>
<name>A0A437C6B9_ORYJA</name>
<gene>
    <name evidence="2" type="ORF">OJAV_G00206290</name>
</gene>
<feature type="region of interest" description="Disordered" evidence="1">
    <location>
        <begin position="125"/>
        <end position="147"/>
    </location>
</feature>
<evidence type="ECO:0000313" key="2">
    <source>
        <dbReference type="EMBL" id="RVE58140.1"/>
    </source>
</evidence>
<dbReference type="EMBL" id="CM012457">
    <property type="protein sequence ID" value="RVE58140.1"/>
    <property type="molecule type" value="Genomic_DNA"/>
</dbReference>
<dbReference type="PANTHER" id="PTHR21084:SF1">
    <property type="entry name" value="DENSE INCISORS"/>
    <property type="match status" value="1"/>
</dbReference>
<dbReference type="SUPFAM" id="SSF54427">
    <property type="entry name" value="NTF2-like"/>
    <property type="match status" value="1"/>
</dbReference>
<dbReference type="OMA" id="AKEYWCE"/>
<reference evidence="2 3" key="2">
    <citation type="submission" date="2019-01" db="EMBL/GenBank/DDBJ databases">
        <title>A chromosome length genome reference of the Java medaka (oryzias javanicus).</title>
        <authorList>
            <person name="Herpin A."/>
            <person name="Takehana Y."/>
            <person name="Naruse K."/>
            <person name="Ansai S."/>
            <person name="Kawaguchi M."/>
        </authorList>
    </citation>
    <scope>NUCLEOTIDE SEQUENCE [LARGE SCALE GENOMIC DNA]</scope>
    <source>
        <strain evidence="2">RS831</strain>
        <tissue evidence="2">Whole body</tissue>
    </source>
</reference>
<dbReference type="Proteomes" id="UP000283210">
    <property type="component" value="Chromosome 21"/>
</dbReference>
<sequence>MHFSLNTWKALRSWRRGKIKNSANMSGLSSTERVGLKKILDSMETCDILSLSDTVTNRLILVENVAEAKEVILSFSKNAEELLKRKKVQRDLIFKYLVSEGVNMLPSSDKHQLVRRTLELWSSDMAPEKALRPPKKPQTTPESNDRKAEVGFDPLVMGQHFCNWFYPMLNSQNPSLKQEPQDWGPQHFWPDAKLSLLSRVTGENIEELLGAELTSLRLLSLTRDERLFLSTNLQPHGLKALASPHGLVLVAVAGTIHRDTACLGIFEQTFGLIRSPLEGNSWKIKFVNLKIRRQNALEGMDVSAPALNYNSTELQQFRCLR</sequence>
<dbReference type="InterPro" id="IPR026698">
    <property type="entry name" value="UPF_C3orf38"/>
</dbReference>
<evidence type="ECO:0008006" key="4">
    <source>
        <dbReference type="Google" id="ProtNLM"/>
    </source>
</evidence>
<proteinExistence type="predicted"/>
<dbReference type="Pfam" id="PF15008">
    <property type="entry name" value="DUF4518"/>
    <property type="match status" value="1"/>
</dbReference>
<dbReference type="InterPro" id="IPR032710">
    <property type="entry name" value="NTF2-like_dom_sf"/>
</dbReference>
<evidence type="ECO:0000313" key="3">
    <source>
        <dbReference type="Proteomes" id="UP000283210"/>
    </source>
</evidence>
<organism evidence="2 3">
    <name type="scientific">Oryzias javanicus</name>
    <name type="common">Javanese ricefish</name>
    <name type="synonym">Aplocheilus javanicus</name>
    <dbReference type="NCBI Taxonomy" id="123683"/>
    <lineage>
        <taxon>Eukaryota</taxon>
        <taxon>Metazoa</taxon>
        <taxon>Chordata</taxon>
        <taxon>Craniata</taxon>
        <taxon>Vertebrata</taxon>
        <taxon>Euteleostomi</taxon>
        <taxon>Actinopterygii</taxon>
        <taxon>Neopterygii</taxon>
        <taxon>Teleostei</taxon>
        <taxon>Neoteleostei</taxon>
        <taxon>Acanthomorphata</taxon>
        <taxon>Ovalentaria</taxon>
        <taxon>Atherinomorphae</taxon>
        <taxon>Beloniformes</taxon>
        <taxon>Adrianichthyidae</taxon>
        <taxon>Oryziinae</taxon>
        <taxon>Oryzias</taxon>
    </lineage>
</organism>
<keyword evidence="3" id="KW-1185">Reference proteome</keyword>
<dbReference type="OrthoDB" id="6407068at2759"/>